<evidence type="ECO:0000256" key="4">
    <source>
        <dbReference type="ARBA" id="ARBA00022840"/>
    </source>
</evidence>
<name>A0A6N9T637_9HYPH</name>
<dbReference type="PANTHER" id="PTHR43335">
    <property type="entry name" value="ABC TRANSPORTER, ATP-BINDING PROTEIN"/>
    <property type="match status" value="1"/>
</dbReference>
<dbReference type="SUPFAM" id="SSF52540">
    <property type="entry name" value="P-loop containing nucleoside triphosphate hydrolases"/>
    <property type="match status" value="1"/>
</dbReference>
<keyword evidence="7" id="KW-1185">Reference proteome</keyword>
<dbReference type="InterPro" id="IPR003439">
    <property type="entry name" value="ABC_transporter-like_ATP-bd"/>
</dbReference>
<keyword evidence="2" id="KW-0813">Transport</keyword>
<dbReference type="GO" id="GO:0005524">
    <property type="term" value="F:ATP binding"/>
    <property type="evidence" value="ECO:0007669"/>
    <property type="project" value="UniProtKB-KW"/>
</dbReference>
<dbReference type="InterPro" id="IPR027417">
    <property type="entry name" value="P-loop_NTPase"/>
</dbReference>
<keyword evidence="3" id="KW-0547">Nucleotide-binding</keyword>
<dbReference type="InterPro" id="IPR003593">
    <property type="entry name" value="AAA+_ATPase"/>
</dbReference>
<dbReference type="PANTHER" id="PTHR43335:SF4">
    <property type="entry name" value="ABC TRANSPORTER, ATP-BINDING PROTEIN"/>
    <property type="match status" value="1"/>
</dbReference>
<dbReference type="Pfam" id="PF00005">
    <property type="entry name" value="ABC_tran"/>
    <property type="match status" value="1"/>
</dbReference>
<dbReference type="Gene3D" id="3.40.50.300">
    <property type="entry name" value="P-loop containing nucleotide triphosphate hydrolases"/>
    <property type="match status" value="1"/>
</dbReference>
<evidence type="ECO:0000256" key="2">
    <source>
        <dbReference type="ARBA" id="ARBA00022448"/>
    </source>
</evidence>
<accession>A0A6N9T637</accession>
<evidence type="ECO:0000259" key="5">
    <source>
        <dbReference type="PROSITE" id="PS50893"/>
    </source>
</evidence>
<dbReference type="Proteomes" id="UP000469011">
    <property type="component" value="Unassembled WGS sequence"/>
</dbReference>
<dbReference type="GO" id="GO:0016887">
    <property type="term" value="F:ATP hydrolysis activity"/>
    <property type="evidence" value="ECO:0007669"/>
    <property type="project" value="InterPro"/>
</dbReference>
<dbReference type="SMART" id="SM00382">
    <property type="entry name" value="AAA"/>
    <property type="match status" value="1"/>
</dbReference>
<evidence type="ECO:0000256" key="1">
    <source>
        <dbReference type="ARBA" id="ARBA00005417"/>
    </source>
</evidence>
<comment type="similarity">
    <text evidence="1">Belongs to the ABC transporter superfamily.</text>
</comment>
<organism evidence="6 7">
    <name type="scientific">Jiella pacifica</name>
    <dbReference type="NCBI Taxonomy" id="2696469"/>
    <lineage>
        <taxon>Bacteria</taxon>
        <taxon>Pseudomonadati</taxon>
        <taxon>Pseudomonadota</taxon>
        <taxon>Alphaproteobacteria</taxon>
        <taxon>Hyphomicrobiales</taxon>
        <taxon>Aurantimonadaceae</taxon>
        <taxon>Jiella</taxon>
    </lineage>
</organism>
<gene>
    <name evidence="6" type="ORF">GTK09_20675</name>
</gene>
<dbReference type="PROSITE" id="PS50893">
    <property type="entry name" value="ABC_TRANSPORTER_2"/>
    <property type="match status" value="1"/>
</dbReference>
<protein>
    <submittedName>
        <fullName evidence="6">ATP-binding cassette domain-containing protein</fullName>
    </submittedName>
</protein>
<evidence type="ECO:0000256" key="3">
    <source>
        <dbReference type="ARBA" id="ARBA00022741"/>
    </source>
</evidence>
<dbReference type="AlphaFoldDB" id="A0A6N9T637"/>
<evidence type="ECO:0000313" key="7">
    <source>
        <dbReference type="Proteomes" id="UP000469011"/>
    </source>
</evidence>
<proteinExistence type="inferred from homology"/>
<reference evidence="6 7" key="1">
    <citation type="submission" date="2020-01" db="EMBL/GenBank/DDBJ databases">
        <title>Jiella pacifica sp. nov.</title>
        <authorList>
            <person name="Xue Z."/>
            <person name="Zhu S."/>
            <person name="Chen J."/>
            <person name="Yang J."/>
        </authorList>
    </citation>
    <scope>NUCLEOTIDE SEQUENCE [LARGE SCALE GENOMIC DNA]</scope>
    <source>
        <strain evidence="6 7">40Bstr34</strain>
    </source>
</reference>
<keyword evidence="4 6" id="KW-0067">ATP-binding</keyword>
<dbReference type="EMBL" id="JAAAMG010000021">
    <property type="protein sequence ID" value="NDW06833.1"/>
    <property type="molecule type" value="Genomic_DNA"/>
</dbReference>
<sequence length="303" mass="32217">MCIRAHGLTKRYGGKTAVDGLSFSVQPGVITGFLGPNGAGKSTTLRMLLGLIRPTQGAITIGGRPIAELEHPARTIGALLDARAVHPQRTAYDHLLAFAHAAGLGKARVDKMLDLAGLSNAATSRPDQFSLGMYQRLGLATALLGDPDVLVLDEPLNGLDPEGIRWMRSLMRSLASKGRTILFSSHLMSEMEITADNLIVIGNGRLIADSSLAEFIKAHTSTVVLVRTAAREQLARALSDAGMRFKAIASDTLHVAGADPSCVGGMAAKEGITLDELTTIREPLEKAFLRLTRSVTQYEGQLA</sequence>
<comment type="caution">
    <text evidence="6">The sequence shown here is derived from an EMBL/GenBank/DDBJ whole genome shotgun (WGS) entry which is preliminary data.</text>
</comment>
<feature type="domain" description="ABC transporter" evidence="5">
    <location>
        <begin position="3"/>
        <end position="228"/>
    </location>
</feature>
<evidence type="ECO:0000313" key="6">
    <source>
        <dbReference type="EMBL" id="NDW06833.1"/>
    </source>
</evidence>